<dbReference type="PANTHER" id="PTHR46797">
    <property type="entry name" value="HTH-TYPE TRANSCRIPTIONAL REGULATOR"/>
    <property type="match status" value="1"/>
</dbReference>
<dbReference type="GO" id="GO:0003677">
    <property type="term" value="F:DNA binding"/>
    <property type="evidence" value="ECO:0007669"/>
    <property type="project" value="UniProtKB-KW"/>
</dbReference>
<gene>
    <name evidence="4" type="ORF">THSYN_19360</name>
</gene>
<keyword evidence="1" id="KW-0238">DNA-binding</keyword>
<feature type="coiled-coil region" evidence="2">
    <location>
        <begin position="102"/>
        <end position="129"/>
    </location>
</feature>
<dbReference type="SUPFAM" id="SSF47413">
    <property type="entry name" value="lambda repressor-like DNA-binding domains"/>
    <property type="match status" value="1"/>
</dbReference>
<evidence type="ECO:0000313" key="5">
    <source>
        <dbReference type="Proteomes" id="UP000232638"/>
    </source>
</evidence>
<reference evidence="4 5" key="1">
    <citation type="submission" date="2017-03" db="EMBL/GenBank/DDBJ databases">
        <title>Complete genome sequence of Candidatus 'Thiodictyon syntrophicum' sp. nov. strain Cad16T, a photolithoautotroph purple sulfur bacterium isolated from an alpine meromictic lake.</title>
        <authorList>
            <person name="Luedin S.M."/>
            <person name="Pothier J.F."/>
            <person name="Danza F."/>
            <person name="Storelli N."/>
            <person name="Wittwer M."/>
            <person name="Tonolla M."/>
        </authorList>
    </citation>
    <scope>NUCLEOTIDE SEQUENCE [LARGE SCALE GENOMIC DNA]</scope>
    <source>
        <strain evidence="4 5">Cad16T</strain>
    </source>
</reference>
<evidence type="ECO:0000259" key="3">
    <source>
        <dbReference type="PROSITE" id="PS50943"/>
    </source>
</evidence>
<keyword evidence="5" id="KW-1185">Reference proteome</keyword>
<evidence type="ECO:0000256" key="1">
    <source>
        <dbReference type="ARBA" id="ARBA00023125"/>
    </source>
</evidence>
<keyword evidence="2" id="KW-0175">Coiled coil</keyword>
<evidence type="ECO:0000313" key="4">
    <source>
        <dbReference type="EMBL" id="AUB82887.1"/>
    </source>
</evidence>
<dbReference type="GO" id="GO:0005829">
    <property type="term" value="C:cytosol"/>
    <property type="evidence" value="ECO:0007669"/>
    <property type="project" value="TreeGrafter"/>
</dbReference>
<dbReference type="KEGG" id="tsy:THSYN_19360"/>
<dbReference type="RefSeq" id="WP_100920592.1">
    <property type="nucleotide sequence ID" value="NZ_CP020370.1"/>
</dbReference>
<evidence type="ECO:0000256" key="2">
    <source>
        <dbReference type="SAM" id="Coils"/>
    </source>
</evidence>
<name>A0A2K8UBI1_9GAMM</name>
<accession>A0A2K8UBI1</accession>
<dbReference type="InterPro" id="IPR010982">
    <property type="entry name" value="Lambda_DNA-bd_dom_sf"/>
</dbReference>
<sequence>MHVHEKLRTLRLSKNWTQEGIAEKLGWAVNTYAKIERGESDVKLEKLKEIADVIGVDATELLDCDDKRILNFTGNSGHSNLAQSSLANCTILLSEAQCAHQLDKALLIAAQHEKEIAWLKEENLRLKEIIALLKKDG</sequence>
<dbReference type="SMART" id="SM00530">
    <property type="entry name" value="HTH_XRE"/>
    <property type="match status" value="1"/>
</dbReference>
<dbReference type="PROSITE" id="PS50943">
    <property type="entry name" value="HTH_CROC1"/>
    <property type="match status" value="1"/>
</dbReference>
<dbReference type="PANTHER" id="PTHR46797:SF1">
    <property type="entry name" value="METHYLPHOSPHONATE SYNTHASE"/>
    <property type="match status" value="1"/>
</dbReference>
<dbReference type="InterPro" id="IPR050807">
    <property type="entry name" value="TransReg_Diox_bact_type"/>
</dbReference>
<feature type="domain" description="HTH cro/C1-type" evidence="3">
    <location>
        <begin position="7"/>
        <end position="61"/>
    </location>
</feature>
<dbReference type="AlphaFoldDB" id="A0A2K8UBI1"/>
<dbReference type="GO" id="GO:0003700">
    <property type="term" value="F:DNA-binding transcription factor activity"/>
    <property type="evidence" value="ECO:0007669"/>
    <property type="project" value="TreeGrafter"/>
</dbReference>
<dbReference type="Proteomes" id="UP000232638">
    <property type="component" value="Chromosome"/>
</dbReference>
<organism evidence="4 5">
    <name type="scientific">Candidatus Thiodictyon syntrophicum</name>
    <dbReference type="NCBI Taxonomy" id="1166950"/>
    <lineage>
        <taxon>Bacteria</taxon>
        <taxon>Pseudomonadati</taxon>
        <taxon>Pseudomonadota</taxon>
        <taxon>Gammaproteobacteria</taxon>
        <taxon>Chromatiales</taxon>
        <taxon>Chromatiaceae</taxon>
        <taxon>Thiodictyon</taxon>
    </lineage>
</organism>
<dbReference type="Gene3D" id="1.10.260.40">
    <property type="entry name" value="lambda repressor-like DNA-binding domains"/>
    <property type="match status" value="1"/>
</dbReference>
<dbReference type="Pfam" id="PF01381">
    <property type="entry name" value="HTH_3"/>
    <property type="match status" value="1"/>
</dbReference>
<dbReference type="InterPro" id="IPR001387">
    <property type="entry name" value="Cro/C1-type_HTH"/>
</dbReference>
<protein>
    <recommendedName>
        <fullName evidence="3">HTH cro/C1-type domain-containing protein</fullName>
    </recommendedName>
</protein>
<dbReference type="EMBL" id="CP020370">
    <property type="protein sequence ID" value="AUB82887.1"/>
    <property type="molecule type" value="Genomic_DNA"/>
</dbReference>
<dbReference type="OrthoDB" id="5678656at2"/>
<proteinExistence type="predicted"/>
<dbReference type="CDD" id="cd00093">
    <property type="entry name" value="HTH_XRE"/>
    <property type="match status" value="1"/>
</dbReference>